<feature type="domain" description="Peptidase M60" evidence="2">
    <location>
        <begin position="379"/>
        <end position="685"/>
    </location>
</feature>
<evidence type="ECO:0000313" key="4">
    <source>
        <dbReference type="Proteomes" id="UP000252081"/>
    </source>
</evidence>
<dbReference type="InterPro" id="IPR051244">
    <property type="entry name" value="TCAF"/>
</dbReference>
<dbReference type="InterPro" id="IPR031161">
    <property type="entry name" value="Peptidase_M60_dom"/>
</dbReference>
<evidence type="ECO:0000259" key="2">
    <source>
        <dbReference type="PROSITE" id="PS51723"/>
    </source>
</evidence>
<dbReference type="AlphaFoldDB" id="A0A366KND0"/>
<reference evidence="3 4" key="1">
    <citation type="submission" date="2018-07" db="EMBL/GenBank/DDBJ databases">
        <title>A draft genome of a endophytic bacteria, a new species of Pedobacter.</title>
        <authorList>
            <person name="Zhang Z.D."/>
            <person name="Chen Z.J."/>
        </authorList>
    </citation>
    <scope>NUCLEOTIDE SEQUENCE [LARGE SCALE GENOMIC DNA]</scope>
    <source>
        <strain evidence="3 4">RS10</strain>
    </source>
</reference>
<dbReference type="Proteomes" id="UP000252081">
    <property type="component" value="Unassembled WGS sequence"/>
</dbReference>
<dbReference type="InterPro" id="IPR042279">
    <property type="entry name" value="Pep_M60_3"/>
</dbReference>
<protein>
    <recommendedName>
        <fullName evidence="2">Peptidase M60 domain-containing protein</fullName>
    </recommendedName>
</protein>
<feature type="signal peptide" evidence="1">
    <location>
        <begin position="1"/>
        <end position="23"/>
    </location>
</feature>
<dbReference type="OrthoDB" id="606623at2"/>
<organism evidence="3 4">
    <name type="scientific">Pedobacter miscanthi</name>
    <dbReference type="NCBI Taxonomy" id="2259170"/>
    <lineage>
        <taxon>Bacteria</taxon>
        <taxon>Pseudomonadati</taxon>
        <taxon>Bacteroidota</taxon>
        <taxon>Sphingobacteriia</taxon>
        <taxon>Sphingobacteriales</taxon>
        <taxon>Sphingobacteriaceae</taxon>
        <taxon>Pedobacter</taxon>
    </lineage>
</organism>
<comment type="caution">
    <text evidence="3">The sequence shown here is derived from an EMBL/GenBank/DDBJ whole genome shotgun (WGS) entry which is preliminary data.</text>
</comment>
<sequence>MFNLKVLSALCCLLLLSVYPLFAQQPLKKVLLNNVGQIPLTDTTDAISLFYTTNESPEIIAIADIAPEIQLKGTIIFASKYGKGNVVAFGSNSYFGKNLFKNTAVKQLLLNARNLNPKGKVAVYGPAGKDLIDFFKSEKIKAEFLEKLNKKTSAGTLFIADDLKDQAEVDKVTAFVKNGGTLVFGSPYVSLLKSWDKSKSGNLTLKINDLLIKAGIFNANAIFYPNKKYNQAYTDSIPDYLHINTLKSYASNQVNDVKSYYISAFYINPTLDLVCETNGLKSLLIAKIKAFYHIPDTVWVPSKAHPLDISTNEKKTAYRLAEKLSGKREDNELGYKRKAAGYELFPGKVPDSAERITKNVVVPVKVGKQGLNDMPSPYYRPHTMGLYVPAGEKVKVIIDKKYLSQKLKVQIGVHDDNLIDHLDFLTRIGVNLTKTFELTKDTTDVFSPYGGLLLINISDSTTLKSIELKVSGAVNAPYFKLGETSNNEWNNNIKNYPAPWAELATDNIILTVPSYRIRELKDPEALMRFYDKVMDADADLRIIDRKRVHTERIILDQQVMAGALFALPNKIVGPDDDDYCRVMLNTDSLEIKGSWGTFHELGHRHQFFELDFDGLREVTVNLYSMYVYEEVLHLEKYQNKDNIPSKEGVIKNIKNYMRMSPSYDKFKKDPWIALSMYIEIIEQFGWNAIKAANKTYADLPKSDYPKTNEQKIDLWFNTICMATKSDLGTFFDIWKLPVSVEAKQKAKQYPVWLPEELEEFKPKK</sequence>
<dbReference type="EMBL" id="QNQU01000024">
    <property type="protein sequence ID" value="RBQ03187.1"/>
    <property type="molecule type" value="Genomic_DNA"/>
</dbReference>
<name>A0A366KND0_9SPHI</name>
<dbReference type="PANTHER" id="PTHR15730">
    <property type="entry name" value="EXPERIMENTAL AUTOIMMUNE PROSTATITIS ANTIGEN 2-RELATED"/>
    <property type="match status" value="1"/>
</dbReference>
<dbReference type="SMART" id="SM01276">
    <property type="entry name" value="M60-like"/>
    <property type="match status" value="1"/>
</dbReference>
<proteinExistence type="predicted"/>
<dbReference type="PANTHER" id="PTHR15730:SF5">
    <property type="entry name" value="SI:CH211-210B2.2-RELATED"/>
    <property type="match status" value="1"/>
</dbReference>
<gene>
    <name evidence="3" type="ORF">DRW42_22585</name>
</gene>
<dbReference type="Pfam" id="PF13402">
    <property type="entry name" value="Peptidase_M60"/>
    <property type="match status" value="1"/>
</dbReference>
<evidence type="ECO:0000256" key="1">
    <source>
        <dbReference type="SAM" id="SignalP"/>
    </source>
</evidence>
<feature type="chain" id="PRO_5016727149" description="Peptidase M60 domain-containing protein" evidence="1">
    <location>
        <begin position="24"/>
        <end position="764"/>
    </location>
</feature>
<dbReference type="Gene3D" id="1.10.390.30">
    <property type="entry name" value="Peptidase M60, enhancin-like domain 3"/>
    <property type="match status" value="1"/>
</dbReference>
<evidence type="ECO:0000313" key="3">
    <source>
        <dbReference type="EMBL" id="RBQ03187.1"/>
    </source>
</evidence>
<dbReference type="Pfam" id="PF17291">
    <property type="entry name" value="M60-like_N"/>
    <property type="match status" value="1"/>
</dbReference>
<accession>A0A366KND0</accession>
<keyword evidence="1" id="KW-0732">Signal</keyword>
<dbReference type="RefSeq" id="WP_113951143.1">
    <property type="nucleotide sequence ID" value="NZ_QNQU01000024.1"/>
</dbReference>
<dbReference type="PROSITE" id="PS51723">
    <property type="entry name" value="PEPTIDASE_M60"/>
    <property type="match status" value="1"/>
</dbReference>
<dbReference type="Gene3D" id="3.40.390.80">
    <property type="entry name" value="Peptidase M60, enhancin-like domain 2"/>
    <property type="match status" value="1"/>
</dbReference>
<dbReference type="Gene3D" id="2.60.120.1250">
    <property type="entry name" value="Peptidase M60, enhancin-like domain 1"/>
    <property type="match status" value="1"/>
</dbReference>
<keyword evidence="4" id="KW-1185">Reference proteome</keyword>
<dbReference type="InterPro" id="IPR035423">
    <property type="entry name" value="M60-like_N"/>
</dbReference>